<name>A0A6J6XXD6_9ZZZZ</name>
<sequence length="140" mass="16159">MTRTGIGERSIAINRLTTSAKHVEARVFVPNLILEIKRNSSDCFSDPLETLEVDFDIVINVDIEISLDCIDQSLSTISAVFSLSKRSVDAFFATRWLNWNPQITRERHEINGLVLRIDSDDHDRVRTLTSFLRAWRIEKR</sequence>
<protein>
    <submittedName>
        <fullName evidence="1">Unannotated protein</fullName>
    </submittedName>
</protein>
<reference evidence="1" key="1">
    <citation type="submission" date="2020-05" db="EMBL/GenBank/DDBJ databases">
        <authorList>
            <person name="Chiriac C."/>
            <person name="Salcher M."/>
            <person name="Ghai R."/>
            <person name="Kavagutti S V."/>
        </authorList>
    </citation>
    <scope>NUCLEOTIDE SEQUENCE</scope>
</reference>
<dbReference type="AlphaFoldDB" id="A0A6J6XXD6"/>
<dbReference type="EMBL" id="CAFAAM010000054">
    <property type="protein sequence ID" value="CAB4799846.1"/>
    <property type="molecule type" value="Genomic_DNA"/>
</dbReference>
<organism evidence="1">
    <name type="scientific">freshwater metagenome</name>
    <dbReference type="NCBI Taxonomy" id="449393"/>
    <lineage>
        <taxon>unclassified sequences</taxon>
        <taxon>metagenomes</taxon>
        <taxon>ecological metagenomes</taxon>
    </lineage>
</organism>
<accession>A0A6J6XXD6</accession>
<proteinExistence type="predicted"/>
<evidence type="ECO:0000313" key="1">
    <source>
        <dbReference type="EMBL" id="CAB4799846.1"/>
    </source>
</evidence>
<gene>
    <name evidence="1" type="ORF">UFOPK3010_00537</name>
</gene>